<feature type="compositionally biased region" description="Polar residues" evidence="7">
    <location>
        <begin position="671"/>
        <end position="682"/>
    </location>
</feature>
<keyword evidence="11" id="KW-1185">Reference proteome</keyword>
<evidence type="ECO:0000256" key="4">
    <source>
        <dbReference type="ARBA" id="ARBA00022833"/>
    </source>
</evidence>
<keyword evidence="4" id="KW-0862">Zinc</keyword>
<evidence type="ECO:0000256" key="2">
    <source>
        <dbReference type="ARBA" id="ARBA00022723"/>
    </source>
</evidence>
<evidence type="ECO:0000256" key="5">
    <source>
        <dbReference type="ARBA" id="ARBA00023329"/>
    </source>
</evidence>
<gene>
    <name evidence="10" type="ORF">BSL78_11637</name>
</gene>
<feature type="compositionally biased region" description="Acidic residues" evidence="7">
    <location>
        <begin position="842"/>
        <end position="862"/>
    </location>
</feature>
<protein>
    <submittedName>
        <fullName evidence="10">Putative next to BRCA1 protein 1 protein isoform X2</fullName>
    </submittedName>
</protein>
<evidence type="ECO:0000313" key="10">
    <source>
        <dbReference type="EMBL" id="PIK51463.1"/>
    </source>
</evidence>
<dbReference type="OrthoDB" id="2122982at2759"/>
<dbReference type="Gene3D" id="2.60.40.10">
    <property type="entry name" value="Immunoglobulins"/>
    <property type="match status" value="1"/>
</dbReference>
<dbReference type="PROSITE" id="PS50030">
    <property type="entry name" value="UBA"/>
    <property type="match status" value="1"/>
</dbReference>
<dbReference type="InterPro" id="IPR013783">
    <property type="entry name" value="Ig-like_fold"/>
</dbReference>
<feature type="region of interest" description="Disordered" evidence="7">
    <location>
        <begin position="842"/>
        <end position="893"/>
    </location>
</feature>
<dbReference type="GO" id="GO:0043130">
    <property type="term" value="F:ubiquitin binding"/>
    <property type="evidence" value="ECO:0007669"/>
    <property type="project" value="TreeGrafter"/>
</dbReference>
<dbReference type="InterPro" id="IPR000433">
    <property type="entry name" value="Znf_ZZ"/>
</dbReference>
<feature type="domain" description="UBA" evidence="8">
    <location>
        <begin position="1008"/>
        <end position="1049"/>
    </location>
</feature>
<keyword evidence="2" id="KW-0479">Metal-binding</keyword>
<dbReference type="AlphaFoldDB" id="A0A2G8KTX8"/>
<dbReference type="FunFam" id="3.30.60.90:FF:000007">
    <property type="entry name" value="Next to BRCA1 gene 1 protein"/>
    <property type="match status" value="1"/>
</dbReference>
<feature type="domain" description="ZZ-type" evidence="9">
    <location>
        <begin position="255"/>
        <end position="307"/>
    </location>
</feature>
<dbReference type="Pfam" id="PF00564">
    <property type="entry name" value="PB1"/>
    <property type="match status" value="1"/>
</dbReference>
<dbReference type="SUPFAM" id="SSF54277">
    <property type="entry name" value="CAD &amp; PB1 domains"/>
    <property type="match status" value="1"/>
</dbReference>
<dbReference type="PROSITE" id="PS50135">
    <property type="entry name" value="ZF_ZZ_2"/>
    <property type="match status" value="1"/>
</dbReference>
<dbReference type="Pfam" id="PF00569">
    <property type="entry name" value="ZZ"/>
    <property type="match status" value="1"/>
</dbReference>
<evidence type="ECO:0000256" key="6">
    <source>
        <dbReference type="PROSITE-ProRule" id="PRU00228"/>
    </source>
</evidence>
<evidence type="ECO:0000259" key="9">
    <source>
        <dbReference type="PROSITE" id="PS50135"/>
    </source>
</evidence>
<dbReference type="InterPro" id="IPR000270">
    <property type="entry name" value="PB1_dom"/>
</dbReference>
<evidence type="ECO:0000259" key="8">
    <source>
        <dbReference type="PROSITE" id="PS50030"/>
    </source>
</evidence>
<evidence type="ECO:0000256" key="3">
    <source>
        <dbReference type="ARBA" id="ARBA00022771"/>
    </source>
</evidence>
<name>A0A2G8KTX8_STIJA</name>
<dbReference type="GO" id="GO:0005776">
    <property type="term" value="C:autophagosome"/>
    <property type="evidence" value="ECO:0007669"/>
    <property type="project" value="UniProtKB-SubCell"/>
</dbReference>
<dbReference type="PROSITE" id="PS01357">
    <property type="entry name" value="ZF_ZZ_1"/>
    <property type="match status" value="1"/>
</dbReference>
<evidence type="ECO:0000256" key="1">
    <source>
        <dbReference type="ARBA" id="ARBA00004419"/>
    </source>
</evidence>
<dbReference type="PANTHER" id="PTHR20930:SF2">
    <property type="entry name" value="NEXT TO BRCA1 GENE 1 PROTEIN"/>
    <property type="match status" value="1"/>
</dbReference>
<organism evidence="10 11">
    <name type="scientific">Stichopus japonicus</name>
    <name type="common">Sea cucumber</name>
    <dbReference type="NCBI Taxonomy" id="307972"/>
    <lineage>
        <taxon>Eukaryota</taxon>
        <taxon>Metazoa</taxon>
        <taxon>Echinodermata</taxon>
        <taxon>Eleutherozoa</taxon>
        <taxon>Echinozoa</taxon>
        <taxon>Holothuroidea</taxon>
        <taxon>Aspidochirotacea</taxon>
        <taxon>Aspidochirotida</taxon>
        <taxon>Stichopodidae</taxon>
        <taxon>Apostichopus</taxon>
    </lineage>
</organism>
<dbReference type="SMART" id="SM00666">
    <property type="entry name" value="PB1"/>
    <property type="match status" value="1"/>
</dbReference>
<sequence length="1059" mass="117272">MEEESGASFALEFDFKGNSQICVVDYDTDWIDVFAMVKCFLELEDMEVKYIDDENDEVNLNSEDEYSLAKQLARKNGNVLKFKVNRKLNQLYPCRQNEIKVPSANTHSGSRYDSVTGCALPGLGERPRPGSRNKLATISISRDTLDDMKKPPDQFVDNIVQDILQGLDGSVVLEEDVEEFKVTQRKIRQGIKDKNHSSNIEWSPSCTRVPKKPLAPNEEFVNKVVRGVLSGLNGAELRSALESENTRKRAEGVIHKGVVCDSCSQDIVGIRYKCVHCPDFDLCSKCESLGSVHNENHVFLKIYKAAVTGLGQRFDGQPMPLLDIPVYPTDDEGVALWEQRKLKYAKKIAHKVAKAEMKFLRWEEKRKRKEMALSPQVSSPTKRERLETTVKTSEQEESSQITGSELTKDKLLKDWTLEFNALLLGNVNFPSGTHLQPGTKFTKSWRVLNGGDLPFDEHTYLKFLWGNIPNVSVDPVPVAPLLPGQEGAVSVECEAPRYPGTYQSTWRLVHNGCQFGQRFSCTIVVDKAEILEPREEKPVSIEREMMITHFTERAMEASEAVANLQPDQSDSSSPNKIISTNTELLTAQDILSFEMLKISKKGQEEEDGEEDEVEIEVEGLQTPNNTPCGLTPCMSPVPQLDAESLNNKMSDHNKVKETLSEARIEEVEEQSPLSTHSHLTSNEDPDMVIVNPETGDNTSIDSMDEDLLEDFCVVPLPDCFDLDKPLEECVLSTSVAQLSEEEETTNEDTIPSEEQLGFIPDVDQLLATSHTLIQTPLVPLMAATPIQPQVEMGPHIIMASPGTYSAPEIVLDVVNISEDNMKCGFVVSPDQDALPLAEKTEIDEAIPEELVPLEDEADDNGDDAGGALPSDENGNSVEAESPTPELPEASGYRETDVDAAEVFHDAEDHAKSEGESDVTVPKEGGAEIPRGDDNQYDGEDEDEDGTSYQGSFQQPPPPGEDQASVILGITAARAAQVASSVMKQAYDVANSAVAFLTPPSPPSANYQQSHSNPMEALIEMGFANRDRNAELLSKYKNDVNQCVQELLAEDVENWHLSRH</sequence>
<dbReference type="GO" id="GO:0016236">
    <property type="term" value="P:macroautophagy"/>
    <property type="evidence" value="ECO:0007669"/>
    <property type="project" value="TreeGrafter"/>
</dbReference>
<dbReference type="Gene3D" id="1.10.8.10">
    <property type="entry name" value="DNA helicase RuvA subunit, C-terminal domain"/>
    <property type="match status" value="1"/>
</dbReference>
<evidence type="ECO:0000256" key="7">
    <source>
        <dbReference type="SAM" id="MobiDB-lite"/>
    </source>
</evidence>
<dbReference type="InterPro" id="IPR032350">
    <property type="entry name" value="Nbr1_FW"/>
</dbReference>
<dbReference type="SUPFAM" id="SSF46934">
    <property type="entry name" value="UBA-like"/>
    <property type="match status" value="1"/>
</dbReference>
<dbReference type="GO" id="GO:0031410">
    <property type="term" value="C:cytoplasmic vesicle"/>
    <property type="evidence" value="ECO:0007669"/>
    <property type="project" value="UniProtKB-KW"/>
</dbReference>
<feature type="compositionally biased region" description="Acidic residues" evidence="7">
    <location>
        <begin position="934"/>
        <end position="945"/>
    </location>
</feature>
<dbReference type="Gene3D" id="3.30.60.90">
    <property type="match status" value="1"/>
</dbReference>
<feature type="region of interest" description="Disordered" evidence="7">
    <location>
        <begin position="668"/>
        <end position="687"/>
    </location>
</feature>
<dbReference type="Pfam" id="PF16158">
    <property type="entry name" value="N_BRCA1_IG"/>
    <property type="match status" value="1"/>
</dbReference>
<dbReference type="CDD" id="cd14319">
    <property type="entry name" value="UBA_NBR1"/>
    <property type="match status" value="1"/>
</dbReference>
<dbReference type="InterPro" id="IPR015940">
    <property type="entry name" value="UBA"/>
</dbReference>
<dbReference type="Gene3D" id="3.10.20.90">
    <property type="entry name" value="Phosphatidylinositol 3-kinase Catalytic Subunit, Chain A, domain 1"/>
    <property type="match status" value="1"/>
</dbReference>
<dbReference type="FunFam" id="2.60.40.10:FF:000199">
    <property type="entry name" value="next to BRCA1 gene 1 protein-like"/>
    <property type="match status" value="1"/>
</dbReference>
<dbReference type="STRING" id="307972.A0A2G8KTX8"/>
<dbReference type="SUPFAM" id="SSF57850">
    <property type="entry name" value="RING/U-box"/>
    <property type="match status" value="1"/>
</dbReference>
<comment type="subcellular location">
    <subcellularLocation>
        <location evidence="1">Cytoplasmic vesicle</location>
        <location evidence="1">Autophagosome</location>
    </subcellularLocation>
</comment>
<feature type="region of interest" description="Disordered" evidence="7">
    <location>
        <begin position="908"/>
        <end position="962"/>
    </location>
</feature>
<dbReference type="Proteomes" id="UP000230750">
    <property type="component" value="Unassembled WGS sequence"/>
</dbReference>
<dbReference type="EMBL" id="MRZV01000371">
    <property type="protein sequence ID" value="PIK51463.1"/>
    <property type="molecule type" value="Genomic_DNA"/>
</dbReference>
<dbReference type="CDD" id="cd02340">
    <property type="entry name" value="ZZ_NBR1_like"/>
    <property type="match status" value="1"/>
</dbReference>
<feature type="region of interest" description="Disordered" evidence="7">
    <location>
        <begin position="370"/>
        <end position="403"/>
    </location>
</feature>
<proteinExistence type="predicted"/>
<keyword evidence="3 6" id="KW-0863">Zinc-finger</keyword>
<dbReference type="SMART" id="SM00291">
    <property type="entry name" value="ZnF_ZZ"/>
    <property type="match status" value="1"/>
</dbReference>
<dbReference type="InterPro" id="IPR009060">
    <property type="entry name" value="UBA-like_sf"/>
</dbReference>
<evidence type="ECO:0000313" key="11">
    <source>
        <dbReference type="Proteomes" id="UP000230750"/>
    </source>
</evidence>
<dbReference type="GO" id="GO:0070013">
    <property type="term" value="C:intracellular organelle lumen"/>
    <property type="evidence" value="ECO:0007669"/>
    <property type="project" value="UniProtKB-ARBA"/>
</dbReference>
<keyword evidence="5" id="KW-0968">Cytoplasmic vesicle</keyword>
<dbReference type="InterPro" id="IPR043145">
    <property type="entry name" value="Znf_ZZ_sf"/>
</dbReference>
<dbReference type="GO" id="GO:0000407">
    <property type="term" value="C:phagophore assembly site"/>
    <property type="evidence" value="ECO:0007669"/>
    <property type="project" value="TreeGrafter"/>
</dbReference>
<accession>A0A2G8KTX8</accession>
<dbReference type="GO" id="GO:0008270">
    <property type="term" value="F:zinc ion binding"/>
    <property type="evidence" value="ECO:0007669"/>
    <property type="project" value="UniProtKB-KW"/>
</dbReference>
<reference evidence="10 11" key="1">
    <citation type="journal article" date="2017" name="PLoS Biol.">
        <title>The sea cucumber genome provides insights into morphological evolution and visceral regeneration.</title>
        <authorList>
            <person name="Zhang X."/>
            <person name="Sun L."/>
            <person name="Yuan J."/>
            <person name="Sun Y."/>
            <person name="Gao Y."/>
            <person name="Zhang L."/>
            <person name="Li S."/>
            <person name="Dai H."/>
            <person name="Hamel J.F."/>
            <person name="Liu C."/>
            <person name="Yu Y."/>
            <person name="Liu S."/>
            <person name="Lin W."/>
            <person name="Guo K."/>
            <person name="Jin S."/>
            <person name="Xu P."/>
            <person name="Storey K.B."/>
            <person name="Huan P."/>
            <person name="Zhang T."/>
            <person name="Zhou Y."/>
            <person name="Zhang J."/>
            <person name="Lin C."/>
            <person name="Li X."/>
            <person name="Xing L."/>
            <person name="Huo D."/>
            <person name="Sun M."/>
            <person name="Wang L."/>
            <person name="Mercier A."/>
            <person name="Li F."/>
            <person name="Yang H."/>
            <person name="Xiang J."/>
        </authorList>
    </citation>
    <scope>NUCLEOTIDE SEQUENCE [LARGE SCALE GENOMIC DNA]</scope>
    <source>
        <strain evidence="10">Shaxun</strain>
        <tissue evidence="10">Muscle</tissue>
    </source>
</reference>
<comment type="caution">
    <text evidence="10">The sequence shown here is derived from an EMBL/GenBank/DDBJ whole genome shotgun (WGS) entry which is preliminary data.</text>
</comment>
<dbReference type="CDD" id="cd14947">
    <property type="entry name" value="NBR1_like"/>
    <property type="match status" value="1"/>
</dbReference>
<dbReference type="PANTHER" id="PTHR20930">
    <property type="entry name" value="OVARIAN CARCINOMA ANTIGEN CA125-RELATED"/>
    <property type="match status" value="1"/>
</dbReference>